<dbReference type="AlphaFoldDB" id="A0A5J4WMF4"/>
<evidence type="ECO:0000313" key="1">
    <source>
        <dbReference type="EMBL" id="KAA6396170.1"/>
    </source>
</evidence>
<reference evidence="1 2" key="1">
    <citation type="submission" date="2019-03" db="EMBL/GenBank/DDBJ databases">
        <title>Single cell metagenomics reveals metabolic interactions within the superorganism composed of flagellate Streblomastix strix and complex community of Bacteroidetes bacteria on its surface.</title>
        <authorList>
            <person name="Treitli S.C."/>
            <person name="Kolisko M."/>
            <person name="Husnik F."/>
            <person name="Keeling P."/>
            <person name="Hampl V."/>
        </authorList>
    </citation>
    <scope>NUCLEOTIDE SEQUENCE [LARGE SCALE GENOMIC DNA]</scope>
    <source>
        <strain evidence="1">ST1C</strain>
    </source>
</reference>
<name>A0A5J4WMF4_9EUKA</name>
<comment type="caution">
    <text evidence="1">The sequence shown here is derived from an EMBL/GenBank/DDBJ whole genome shotgun (WGS) entry which is preliminary data.</text>
</comment>
<sequence>MPSTDPMLQRYCWTYIKIQNWLKSDLHSSIMHFPRCSSQFPRIIFNMRNFRPIHFSQSNCGVAANPIIFFLGIPNAQNNLAIAVPQFDWFASVVFSACRCEMEFEILVSGSYSFKRSSLVILFCSKFSSNNHNLCLYLHHIVFHPQITF</sequence>
<accession>A0A5J4WMF4</accession>
<evidence type="ECO:0000313" key="2">
    <source>
        <dbReference type="Proteomes" id="UP000324800"/>
    </source>
</evidence>
<protein>
    <submittedName>
        <fullName evidence="1">Uncharacterized protein</fullName>
    </submittedName>
</protein>
<proteinExistence type="predicted"/>
<organism evidence="1 2">
    <name type="scientific">Streblomastix strix</name>
    <dbReference type="NCBI Taxonomy" id="222440"/>
    <lineage>
        <taxon>Eukaryota</taxon>
        <taxon>Metamonada</taxon>
        <taxon>Preaxostyla</taxon>
        <taxon>Oxymonadida</taxon>
        <taxon>Streblomastigidae</taxon>
        <taxon>Streblomastix</taxon>
    </lineage>
</organism>
<gene>
    <name evidence="1" type="ORF">EZS28_008308</name>
</gene>
<dbReference type="EMBL" id="SNRW01001497">
    <property type="protein sequence ID" value="KAA6396170.1"/>
    <property type="molecule type" value="Genomic_DNA"/>
</dbReference>
<dbReference type="Proteomes" id="UP000324800">
    <property type="component" value="Unassembled WGS sequence"/>
</dbReference>